<proteinExistence type="predicted"/>
<dbReference type="AlphaFoldDB" id="A0A2U3KF89"/>
<evidence type="ECO:0000313" key="2">
    <source>
        <dbReference type="Proteomes" id="UP000238701"/>
    </source>
</evidence>
<protein>
    <submittedName>
        <fullName evidence="1">Sporulation protein-like protein</fullName>
    </submittedName>
</protein>
<accession>A0A2U3KF89</accession>
<dbReference type="Proteomes" id="UP000238701">
    <property type="component" value="Unassembled WGS sequence"/>
</dbReference>
<gene>
    <name evidence="1" type="ORF">SBA1_20024</name>
</gene>
<dbReference type="EMBL" id="OMOD01000111">
    <property type="protein sequence ID" value="SPF38324.1"/>
    <property type="molecule type" value="Genomic_DNA"/>
</dbReference>
<sequence>MQVPPGWNHIVVTDRTPAGRARTLLLTTGAAQPGTPISASTLRFAVGRSLGWNKLKSDWYEVSAEADHFIFNGKGVGHGVGLCQTGAREMARGGKSYREILAFYYPGAAIGRSAQGIPWTIAHAEKLDLRAVNAGDSALVRPSANSALDWAIERSGLSLGTRPIIEVYPTVAMFRDATGEPGWVAASTRKDSVRLQPPNVLGERLEAVLRHEFLHLLVESNARRDTPLWFREGLVVYLGGDPPSAEVANASAEEIERAIRSRHSDAEVRQAYAQAAAIVRDLDRQYGREQLKQWLRSGLPDQIRAATVRGHKTAH</sequence>
<reference evidence="2" key="1">
    <citation type="submission" date="2018-02" db="EMBL/GenBank/DDBJ databases">
        <authorList>
            <person name="Hausmann B."/>
        </authorList>
    </citation>
    <scope>NUCLEOTIDE SEQUENCE [LARGE SCALE GENOMIC DNA]</scope>
    <source>
        <strain evidence="2">Peat soil MAG SbA1</strain>
    </source>
</reference>
<name>A0A2U3KF89_9BACT</name>
<organism evidence="1 2">
    <name type="scientific">Candidatus Sulfotelmatobacter kueseliae</name>
    <dbReference type="NCBI Taxonomy" id="2042962"/>
    <lineage>
        <taxon>Bacteria</taxon>
        <taxon>Pseudomonadati</taxon>
        <taxon>Acidobacteriota</taxon>
        <taxon>Terriglobia</taxon>
        <taxon>Terriglobales</taxon>
        <taxon>Candidatus Korobacteraceae</taxon>
        <taxon>Candidatus Sulfotelmatobacter</taxon>
    </lineage>
</organism>
<evidence type="ECO:0000313" key="1">
    <source>
        <dbReference type="EMBL" id="SPF38324.1"/>
    </source>
</evidence>